<evidence type="ECO:0000256" key="2">
    <source>
        <dbReference type="ARBA" id="ARBA00010857"/>
    </source>
</evidence>
<dbReference type="AlphaFoldDB" id="A0A9Q1D6S1"/>
<evidence type="ECO:0000256" key="13">
    <source>
        <dbReference type="ARBA" id="ARBA00045875"/>
    </source>
</evidence>
<dbReference type="PROSITE" id="PS51134">
    <property type="entry name" value="ZF_TFIIB"/>
    <property type="match status" value="1"/>
</dbReference>
<dbReference type="Pfam" id="PF21886">
    <property type="entry name" value="BRF2-like_C_cyclin_rpt"/>
    <property type="match status" value="1"/>
</dbReference>
<feature type="domain" description="TFIIB-type" evidence="16">
    <location>
        <begin position="3"/>
        <end position="36"/>
    </location>
</feature>
<keyword evidence="18" id="KW-1185">Reference proteome</keyword>
<dbReference type="GO" id="GO:0008270">
    <property type="term" value="F:zinc ion binding"/>
    <property type="evidence" value="ECO:0007669"/>
    <property type="project" value="UniProtKB-KW"/>
</dbReference>
<dbReference type="SUPFAM" id="SSF47954">
    <property type="entry name" value="Cyclin-like"/>
    <property type="match status" value="2"/>
</dbReference>
<dbReference type="Gene3D" id="1.10.472.10">
    <property type="entry name" value="Cyclin-like"/>
    <property type="match status" value="1"/>
</dbReference>
<evidence type="ECO:0000256" key="8">
    <source>
        <dbReference type="ARBA" id="ARBA00023159"/>
    </source>
</evidence>
<keyword evidence="4" id="KW-0677">Repeat</keyword>
<evidence type="ECO:0000256" key="1">
    <source>
        <dbReference type="ARBA" id="ARBA00004123"/>
    </source>
</evidence>
<keyword evidence="6" id="KW-0862">Zinc</keyword>
<comment type="similarity">
    <text evidence="2">Belongs to the TFIIB family.</text>
</comment>
<keyword evidence="5 14" id="KW-0863">Zinc-finger</keyword>
<dbReference type="GO" id="GO:0017025">
    <property type="term" value="F:TBP-class protein binding"/>
    <property type="evidence" value="ECO:0007669"/>
    <property type="project" value="InterPro"/>
</dbReference>
<dbReference type="InterPro" id="IPR036915">
    <property type="entry name" value="Cyclin-like_sf"/>
</dbReference>
<comment type="function">
    <text evidence="13">General activator of RNA polymerase III transcription. Factor exclusively required for RNA polymerase III transcription of genes with promoter elements upstream of the initiation sites. Contributes to the regulation of gene expression; functions as activator in the absence of oxidative stress. Down-regulates expression of target genes in response to oxidative stress. Overexpression protects cells against apoptosis in response to oxidative stress.</text>
</comment>
<feature type="region of interest" description="Disordered" evidence="15">
    <location>
        <begin position="319"/>
        <end position="491"/>
    </location>
</feature>
<evidence type="ECO:0000313" key="18">
    <source>
        <dbReference type="Proteomes" id="UP001152803"/>
    </source>
</evidence>
<dbReference type="InterPro" id="IPR013137">
    <property type="entry name" value="Znf_TFIIB"/>
</dbReference>
<feature type="compositionally biased region" description="Pro residues" evidence="15">
    <location>
        <begin position="366"/>
        <end position="418"/>
    </location>
</feature>
<dbReference type="FunFam" id="2.20.25.10:FF:000014">
    <property type="entry name" value="Transcription factor IIIB 50 kDa subunit"/>
    <property type="match status" value="1"/>
</dbReference>
<reference evidence="17" key="1">
    <citation type="journal article" date="2023" name="Science">
        <title>Genome structures resolve the early diversification of teleost fishes.</title>
        <authorList>
            <person name="Parey E."/>
            <person name="Louis A."/>
            <person name="Montfort J."/>
            <person name="Bouchez O."/>
            <person name="Roques C."/>
            <person name="Iampietro C."/>
            <person name="Lluch J."/>
            <person name="Castinel A."/>
            <person name="Donnadieu C."/>
            <person name="Desvignes T."/>
            <person name="Floi Bucao C."/>
            <person name="Jouanno E."/>
            <person name="Wen M."/>
            <person name="Mejri S."/>
            <person name="Dirks R."/>
            <person name="Jansen H."/>
            <person name="Henkel C."/>
            <person name="Chen W.J."/>
            <person name="Zahm M."/>
            <person name="Cabau C."/>
            <person name="Klopp C."/>
            <person name="Thompson A.W."/>
            <person name="Robinson-Rechavi M."/>
            <person name="Braasch I."/>
            <person name="Lecointre G."/>
            <person name="Bobe J."/>
            <person name="Postlethwait J.H."/>
            <person name="Berthelot C."/>
            <person name="Roest Crollius H."/>
            <person name="Guiguen Y."/>
        </authorList>
    </citation>
    <scope>NUCLEOTIDE SEQUENCE</scope>
    <source>
        <strain evidence="17">Concon-B</strain>
    </source>
</reference>
<sequence length="528" mass="56777">MESGRSCPDCGSSNLVDDSLYSQSQLVCADCGSVVSEGLLTTTRSEEIQGTDVRYRESTALHKQPCYNQIQGLKRVRALCRILRFPRVIEETAESLFGQAYEHPSFLNVSLQKKEVLAGSCVLLSSRQHHWPIAMGTIYSLLEASEHTMGMVYNELVKILNVDAPPNHIKDLLESHCHQYKLSPSEVPEVFSESTARLVERAAELLELAATTWLVTGRHPVHVLAGVVYVAWLSLNPCKARLAVPLARFFKVAKVALPGQAALRVVELKEVLCRLGRELPWLRGTPVEPRTVPTLTADILKHRVLLMKKAMRSFDHELQAGPPAQPLASPEGPPAQPLASPEGPPAQPLASPEGPPAQPLACPGGAPSPAPRLPGGAPSPAPRLPGGAPSPAPRLPGGAPSPAPHLPGGAPSPAPHLPGPCCRGAPSPAPRLPGGAPSPASRLPGPCRRGTRTGGRGGSHSQNNWAKRHLFVPPCTRNPPKKRRVEQVGPEVTGYEEISDSEIEGYLRTPQEMDEFAEQQRRLMSADH</sequence>
<comment type="caution">
    <text evidence="17">The sequence shown here is derived from an EMBL/GenBank/DDBJ whole genome shotgun (WGS) entry which is preliminary data.</text>
</comment>
<dbReference type="OrthoDB" id="2121711at2759"/>
<dbReference type="InterPro" id="IPR013150">
    <property type="entry name" value="TFIIB_cyclin"/>
</dbReference>
<keyword evidence="8" id="KW-0010">Activator</keyword>
<feature type="compositionally biased region" description="Pro residues" evidence="15">
    <location>
        <begin position="331"/>
        <end position="358"/>
    </location>
</feature>
<dbReference type="Pfam" id="PF08271">
    <property type="entry name" value="Zn_Ribbon_TF"/>
    <property type="match status" value="1"/>
</dbReference>
<name>A0A9Q1D6S1_CONCO</name>
<dbReference type="Gene3D" id="2.20.25.10">
    <property type="match status" value="1"/>
</dbReference>
<dbReference type="Pfam" id="PF00382">
    <property type="entry name" value="TFIIB"/>
    <property type="match status" value="1"/>
</dbReference>
<evidence type="ECO:0000256" key="10">
    <source>
        <dbReference type="ARBA" id="ARBA00023242"/>
    </source>
</evidence>
<evidence type="ECO:0000313" key="17">
    <source>
        <dbReference type="EMBL" id="KAJ8260728.1"/>
    </source>
</evidence>
<keyword evidence="7" id="KW-0805">Transcription regulation</keyword>
<keyword evidence="10" id="KW-0539">Nucleus</keyword>
<dbReference type="EMBL" id="JAFJMO010000012">
    <property type="protein sequence ID" value="KAJ8260728.1"/>
    <property type="molecule type" value="Genomic_DNA"/>
</dbReference>
<dbReference type="GO" id="GO:0070897">
    <property type="term" value="P:transcription preinitiation complex assembly"/>
    <property type="evidence" value="ECO:0007669"/>
    <property type="project" value="InterPro"/>
</dbReference>
<dbReference type="GO" id="GO:0005634">
    <property type="term" value="C:nucleus"/>
    <property type="evidence" value="ECO:0007669"/>
    <property type="project" value="UniProtKB-SubCell"/>
</dbReference>
<gene>
    <name evidence="17" type="ORF">COCON_G00164510</name>
</gene>
<dbReference type="Proteomes" id="UP001152803">
    <property type="component" value="Unassembled WGS sequence"/>
</dbReference>
<evidence type="ECO:0000256" key="9">
    <source>
        <dbReference type="ARBA" id="ARBA00023163"/>
    </source>
</evidence>
<evidence type="ECO:0000256" key="11">
    <source>
        <dbReference type="ARBA" id="ARBA00039848"/>
    </source>
</evidence>
<accession>A0A9Q1D6S1</accession>
<evidence type="ECO:0000256" key="12">
    <source>
        <dbReference type="ARBA" id="ARBA00042630"/>
    </source>
</evidence>
<evidence type="ECO:0000256" key="14">
    <source>
        <dbReference type="PROSITE-ProRule" id="PRU00469"/>
    </source>
</evidence>
<evidence type="ECO:0000259" key="16">
    <source>
        <dbReference type="PROSITE" id="PS51134"/>
    </source>
</evidence>
<proteinExistence type="inferred from homology"/>
<dbReference type="CDD" id="cd20555">
    <property type="entry name" value="CYCLIN_BRF2"/>
    <property type="match status" value="1"/>
</dbReference>
<evidence type="ECO:0000256" key="15">
    <source>
        <dbReference type="SAM" id="MobiDB-lite"/>
    </source>
</evidence>
<evidence type="ECO:0000256" key="7">
    <source>
        <dbReference type="ARBA" id="ARBA00023015"/>
    </source>
</evidence>
<keyword evidence="3" id="KW-0479">Metal-binding</keyword>
<evidence type="ECO:0000256" key="6">
    <source>
        <dbReference type="ARBA" id="ARBA00022833"/>
    </source>
</evidence>
<protein>
    <recommendedName>
        <fullName evidence="11">Transcription factor IIIB 50 kDa subunit</fullName>
    </recommendedName>
    <alternativeName>
        <fullName evidence="12">B-related factor 2</fullName>
    </alternativeName>
</protein>
<dbReference type="PANTHER" id="PTHR11618:SF5">
    <property type="entry name" value="TRANSCRIPTION FACTOR IIIB 50 KDA SUBUNIT"/>
    <property type="match status" value="1"/>
</dbReference>
<organism evidence="17 18">
    <name type="scientific">Conger conger</name>
    <name type="common">Conger eel</name>
    <name type="synonym">Muraena conger</name>
    <dbReference type="NCBI Taxonomy" id="82655"/>
    <lineage>
        <taxon>Eukaryota</taxon>
        <taxon>Metazoa</taxon>
        <taxon>Chordata</taxon>
        <taxon>Craniata</taxon>
        <taxon>Vertebrata</taxon>
        <taxon>Euteleostomi</taxon>
        <taxon>Actinopterygii</taxon>
        <taxon>Neopterygii</taxon>
        <taxon>Teleostei</taxon>
        <taxon>Anguilliformes</taxon>
        <taxon>Congridae</taxon>
        <taxon>Conger</taxon>
    </lineage>
</organism>
<dbReference type="PANTHER" id="PTHR11618">
    <property type="entry name" value="TRANSCRIPTION INITIATION FACTOR IIB-RELATED"/>
    <property type="match status" value="1"/>
</dbReference>
<evidence type="ECO:0000256" key="3">
    <source>
        <dbReference type="ARBA" id="ARBA00022723"/>
    </source>
</evidence>
<keyword evidence="9" id="KW-0804">Transcription</keyword>
<dbReference type="SUPFAM" id="SSF57783">
    <property type="entry name" value="Zinc beta-ribbon"/>
    <property type="match status" value="1"/>
</dbReference>
<dbReference type="InterPro" id="IPR054078">
    <property type="entry name" value="BRF2-like_C"/>
</dbReference>
<dbReference type="InterPro" id="IPR000812">
    <property type="entry name" value="TFIIB"/>
</dbReference>
<evidence type="ECO:0000256" key="5">
    <source>
        <dbReference type="ARBA" id="ARBA00022771"/>
    </source>
</evidence>
<comment type="subcellular location">
    <subcellularLocation>
        <location evidence="1">Nucleus</location>
    </subcellularLocation>
</comment>
<evidence type="ECO:0000256" key="4">
    <source>
        <dbReference type="ARBA" id="ARBA00022737"/>
    </source>
</evidence>
<dbReference type="GO" id="GO:0097550">
    <property type="term" value="C:transcription preinitiation complex"/>
    <property type="evidence" value="ECO:0007669"/>
    <property type="project" value="TreeGrafter"/>
</dbReference>